<protein>
    <submittedName>
        <fullName evidence="1">Uncharacterized protein</fullName>
    </submittedName>
</protein>
<name>A0A2P5FKR9_TREOI</name>
<dbReference type="OrthoDB" id="10366227at2759"/>
<accession>A0A2P5FKR9</accession>
<feature type="non-terminal residue" evidence="1">
    <location>
        <position position="72"/>
    </location>
</feature>
<evidence type="ECO:0000313" key="1">
    <source>
        <dbReference type="EMBL" id="PON98387.1"/>
    </source>
</evidence>
<dbReference type="Proteomes" id="UP000237000">
    <property type="component" value="Unassembled WGS sequence"/>
</dbReference>
<dbReference type="AlphaFoldDB" id="A0A2P5FKR9"/>
<dbReference type="InParanoid" id="A0A2P5FKR9"/>
<reference evidence="2" key="1">
    <citation type="submission" date="2016-06" db="EMBL/GenBank/DDBJ databases">
        <title>Parallel loss of symbiosis genes in relatives of nitrogen-fixing non-legume Parasponia.</title>
        <authorList>
            <person name="Van Velzen R."/>
            <person name="Holmer R."/>
            <person name="Bu F."/>
            <person name="Rutten L."/>
            <person name="Van Zeijl A."/>
            <person name="Liu W."/>
            <person name="Santuari L."/>
            <person name="Cao Q."/>
            <person name="Sharma T."/>
            <person name="Shen D."/>
            <person name="Roswanjaya Y."/>
            <person name="Wardhani T."/>
            <person name="Kalhor M.S."/>
            <person name="Jansen J."/>
            <person name="Van den Hoogen J."/>
            <person name="Gungor B."/>
            <person name="Hartog M."/>
            <person name="Hontelez J."/>
            <person name="Verver J."/>
            <person name="Yang W.-C."/>
            <person name="Schijlen E."/>
            <person name="Repin R."/>
            <person name="Schilthuizen M."/>
            <person name="Schranz E."/>
            <person name="Heidstra R."/>
            <person name="Miyata K."/>
            <person name="Fedorova E."/>
            <person name="Kohlen W."/>
            <person name="Bisseling T."/>
            <person name="Smit S."/>
            <person name="Geurts R."/>
        </authorList>
    </citation>
    <scope>NUCLEOTIDE SEQUENCE [LARGE SCALE GENOMIC DNA]</scope>
    <source>
        <strain evidence="2">cv. RG33-2</strain>
    </source>
</reference>
<proteinExistence type="predicted"/>
<dbReference type="EMBL" id="JXTC01000024">
    <property type="protein sequence ID" value="PON98387.1"/>
    <property type="molecule type" value="Genomic_DNA"/>
</dbReference>
<organism evidence="1 2">
    <name type="scientific">Trema orientale</name>
    <name type="common">Charcoal tree</name>
    <name type="synonym">Celtis orientalis</name>
    <dbReference type="NCBI Taxonomy" id="63057"/>
    <lineage>
        <taxon>Eukaryota</taxon>
        <taxon>Viridiplantae</taxon>
        <taxon>Streptophyta</taxon>
        <taxon>Embryophyta</taxon>
        <taxon>Tracheophyta</taxon>
        <taxon>Spermatophyta</taxon>
        <taxon>Magnoliopsida</taxon>
        <taxon>eudicotyledons</taxon>
        <taxon>Gunneridae</taxon>
        <taxon>Pentapetalae</taxon>
        <taxon>rosids</taxon>
        <taxon>fabids</taxon>
        <taxon>Rosales</taxon>
        <taxon>Cannabaceae</taxon>
        <taxon>Trema</taxon>
    </lineage>
</organism>
<evidence type="ECO:0000313" key="2">
    <source>
        <dbReference type="Proteomes" id="UP000237000"/>
    </source>
</evidence>
<comment type="caution">
    <text evidence="1">The sequence shown here is derived from an EMBL/GenBank/DDBJ whole genome shotgun (WGS) entry which is preliminary data.</text>
</comment>
<sequence length="72" mass="8185">MEDEAKECQGHIGLVLVQIFDCGLDNGLDIQARLTIEIISKWMRSRLLFFLEPESTLNSPLALKPRDEDPSQ</sequence>
<keyword evidence="2" id="KW-1185">Reference proteome</keyword>
<gene>
    <name evidence="1" type="ORF">TorRG33x02_056210</name>
</gene>